<keyword evidence="3" id="KW-0732">Signal</keyword>
<dbReference type="PANTHER" id="PTHR30344:SF1">
    <property type="entry name" value="6-PHOSPHOGLUCONOLACTONASE"/>
    <property type="match status" value="1"/>
</dbReference>
<dbReference type="Gene3D" id="2.130.10.10">
    <property type="entry name" value="YVTN repeat-like/Quinoprotein amine dehydrogenase"/>
    <property type="match status" value="1"/>
</dbReference>
<feature type="chain" id="PRO_5035261817" evidence="3">
    <location>
        <begin position="20"/>
        <end position="356"/>
    </location>
</feature>
<evidence type="ECO:0000256" key="3">
    <source>
        <dbReference type="SAM" id="SignalP"/>
    </source>
</evidence>
<evidence type="ECO:0000256" key="2">
    <source>
        <dbReference type="ARBA" id="ARBA00022526"/>
    </source>
</evidence>
<dbReference type="GO" id="GO:0005829">
    <property type="term" value="C:cytosol"/>
    <property type="evidence" value="ECO:0007669"/>
    <property type="project" value="TreeGrafter"/>
</dbReference>
<dbReference type="PANTHER" id="PTHR30344">
    <property type="entry name" value="6-PHOSPHOGLUCONOLACTONASE-RELATED"/>
    <property type="match status" value="1"/>
</dbReference>
<protein>
    <submittedName>
        <fullName evidence="4">Lactonase family protein</fullName>
    </submittedName>
</protein>
<keyword evidence="2" id="KW-0119">Carbohydrate metabolism</keyword>
<evidence type="ECO:0000313" key="4">
    <source>
        <dbReference type="EMBL" id="MBJ6369141.1"/>
    </source>
</evidence>
<evidence type="ECO:0000313" key="5">
    <source>
        <dbReference type="Proteomes" id="UP000610931"/>
    </source>
</evidence>
<reference evidence="4" key="1">
    <citation type="submission" date="2020-12" db="EMBL/GenBank/DDBJ databases">
        <title>Snuella sp. nov., isolated from sediment in Incheon.</title>
        <authorList>
            <person name="Kim W."/>
        </authorList>
    </citation>
    <scope>NUCLEOTIDE SEQUENCE</scope>
    <source>
        <strain evidence="4">CAU 1569</strain>
    </source>
</reference>
<dbReference type="InterPro" id="IPR050282">
    <property type="entry name" value="Cycloisomerase_2"/>
</dbReference>
<dbReference type="SUPFAM" id="SSF51004">
    <property type="entry name" value="C-terminal (heme d1) domain of cytochrome cd1-nitrite reductase"/>
    <property type="match status" value="1"/>
</dbReference>
<evidence type="ECO:0000256" key="1">
    <source>
        <dbReference type="ARBA" id="ARBA00005564"/>
    </source>
</evidence>
<dbReference type="EMBL" id="JAELVQ010000020">
    <property type="protein sequence ID" value="MBJ6369141.1"/>
    <property type="molecule type" value="Genomic_DNA"/>
</dbReference>
<dbReference type="Proteomes" id="UP000610931">
    <property type="component" value="Unassembled WGS sequence"/>
</dbReference>
<dbReference type="AlphaFoldDB" id="A0A8J7LU31"/>
<dbReference type="GO" id="GO:0006006">
    <property type="term" value="P:glucose metabolic process"/>
    <property type="evidence" value="ECO:0007669"/>
    <property type="project" value="UniProtKB-KW"/>
</dbReference>
<dbReference type="RefSeq" id="WP_199115959.1">
    <property type="nucleotide sequence ID" value="NZ_JAELVQ010000020.1"/>
</dbReference>
<keyword evidence="5" id="KW-1185">Reference proteome</keyword>
<proteinExistence type="inferred from homology"/>
<dbReference type="Pfam" id="PF10282">
    <property type="entry name" value="Lactonase"/>
    <property type="match status" value="1"/>
</dbReference>
<dbReference type="InterPro" id="IPR019405">
    <property type="entry name" value="Lactonase_7-beta_prop"/>
</dbReference>
<gene>
    <name evidence="4" type="ORF">JF259_13680</name>
</gene>
<keyword evidence="2" id="KW-0313">Glucose metabolism</keyword>
<dbReference type="GO" id="GO:0017057">
    <property type="term" value="F:6-phosphogluconolactonase activity"/>
    <property type="evidence" value="ECO:0007669"/>
    <property type="project" value="TreeGrafter"/>
</dbReference>
<comment type="caution">
    <text evidence="4">The sequence shown here is derived from an EMBL/GenBank/DDBJ whole genome shotgun (WGS) entry which is preliminary data.</text>
</comment>
<dbReference type="InterPro" id="IPR015943">
    <property type="entry name" value="WD40/YVTN_repeat-like_dom_sf"/>
</dbReference>
<feature type="signal peptide" evidence="3">
    <location>
        <begin position="1"/>
        <end position="19"/>
    </location>
</feature>
<dbReference type="InterPro" id="IPR011048">
    <property type="entry name" value="Haem_d1_sf"/>
</dbReference>
<comment type="similarity">
    <text evidence="1">Belongs to the cycloisomerase 2 family.</text>
</comment>
<organism evidence="4 5">
    <name type="scientific">Snuella sedimenti</name>
    <dbReference type="NCBI Taxonomy" id="2798802"/>
    <lineage>
        <taxon>Bacteria</taxon>
        <taxon>Pseudomonadati</taxon>
        <taxon>Bacteroidota</taxon>
        <taxon>Flavobacteriia</taxon>
        <taxon>Flavobacteriales</taxon>
        <taxon>Flavobacteriaceae</taxon>
        <taxon>Snuella</taxon>
    </lineage>
</organism>
<name>A0A8J7LU31_9FLAO</name>
<accession>A0A8J7LU31</accession>
<sequence>MKIKLVFICLATLCLTNCSIPHSSLYVGTYTSGESEGIYKFQFNTETGELSELQLVAKTENPSFLSYSPDRNYIYAVNENENGSVSAFKIDTNGMLSHLNTVDSNGAHPCHIAINTTGNRAVVSNYTGGTVSLYAIHSNGHLDKAYKVFNHNAPDSISHAHSAHFYKDKLYVSDLGRNGLYNYQLSENQEDYNLITPSIVNMTENAGPRHFTMTKDGQFIYIINEYANTVTSAKKSNGAFELLEHVSTLKDDFKGESYCADIHLSKDEHFLYGSNRGENTIVVFKRDKQSGKLEKIQNMDVQGNWPRNFSLDPSGNFLLVANQKSNNISVFKVDSDSGKLSFLHSVDLPSPVCLLF</sequence>